<evidence type="ECO:0000256" key="1">
    <source>
        <dbReference type="ARBA" id="ARBA00004245"/>
    </source>
</evidence>
<dbReference type="EMBL" id="DS113191">
    <property type="protein sequence ID" value="EAY21260.1"/>
    <property type="molecule type" value="Genomic_DNA"/>
</dbReference>
<dbReference type="PANTHER" id="PTHR11604">
    <property type="entry name" value="PROFILIN"/>
    <property type="match status" value="1"/>
</dbReference>
<organism evidence="7 8">
    <name type="scientific">Trichomonas vaginalis (strain ATCC PRA-98 / G3)</name>
    <dbReference type="NCBI Taxonomy" id="412133"/>
    <lineage>
        <taxon>Eukaryota</taxon>
        <taxon>Metamonada</taxon>
        <taxon>Parabasalia</taxon>
        <taxon>Trichomonadida</taxon>
        <taxon>Trichomonadidae</taxon>
        <taxon>Trichomonas</taxon>
    </lineage>
</organism>
<sequence length="120" mass="13141">MSYEIDFLIGKVTGGCIIGLDGGIWASTPGFYGSTAEFSHFKDAFDPQSEMIFKGIVFLGETYVVTDINPEYVVAKKGANSLVIVKRPTCIVLGYNDDQIKFETCFNAVTKLAQSLPELK</sequence>
<dbReference type="InterPro" id="IPR005455">
    <property type="entry name" value="PFN_euk"/>
</dbReference>
<dbReference type="VEuPathDB" id="TrichDB:TVAG_166350"/>
<evidence type="ECO:0000313" key="8">
    <source>
        <dbReference type="Proteomes" id="UP000001542"/>
    </source>
</evidence>
<dbReference type="Gene3D" id="3.30.450.30">
    <property type="entry name" value="Dynein light chain 2a, cytoplasmic"/>
    <property type="match status" value="1"/>
</dbReference>
<accession>A2DE42</accession>
<evidence type="ECO:0000256" key="4">
    <source>
        <dbReference type="ARBA" id="ARBA00023203"/>
    </source>
</evidence>
<dbReference type="GO" id="GO:0005938">
    <property type="term" value="C:cell cortex"/>
    <property type="evidence" value="ECO:0000318"/>
    <property type="project" value="GO_Central"/>
</dbReference>
<dbReference type="FunFam" id="3.30.450.30:FF:000034">
    <property type="entry name" value="Profilin"/>
    <property type="match status" value="1"/>
</dbReference>
<protein>
    <recommendedName>
        <fullName evidence="6">Profilin</fullName>
    </recommendedName>
</protein>
<dbReference type="Pfam" id="PF00235">
    <property type="entry name" value="Profilin"/>
    <property type="match status" value="1"/>
</dbReference>
<dbReference type="OrthoDB" id="421374at2759"/>
<dbReference type="VEuPathDB" id="TrichDB:TVAGG3_0174430"/>
<reference evidence="7" key="1">
    <citation type="submission" date="2006-10" db="EMBL/GenBank/DDBJ databases">
        <authorList>
            <person name="Amadeo P."/>
            <person name="Zhao Q."/>
            <person name="Wortman J."/>
            <person name="Fraser-Liggett C."/>
            <person name="Carlton J."/>
        </authorList>
    </citation>
    <scope>NUCLEOTIDE SEQUENCE</scope>
    <source>
        <strain evidence="7">G3</strain>
    </source>
</reference>
<reference evidence="7" key="2">
    <citation type="journal article" date="2007" name="Science">
        <title>Draft genome sequence of the sexually transmitted pathogen Trichomonas vaginalis.</title>
        <authorList>
            <person name="Carlton J.M."/>
            <person name="Hirt R.P."/>
            <person name="Silva J.C."/>
            <person name="Delcher A.L."/>
            <person name="Schatz M."/>
            <person name="Zhao Q."/>
            <person name="Wortman J.R."/>
            <person name="Bidwell S.L."/>
            <person name="Alsmark U.C.M."/>
            <person name="Besteiro S."/>
            <person name="Sicheritz-Ponten T."/>
            <person name="Noel C.J."/>
            <person name="Dacks J.B."/>
            <person name="Foster P.G."/>
            <person name="Simillion C."/>
            <person name="Van de Peer Y."/>
            <person name="Miranda-Saavedra D."/>
            <person name="Barton G.J."/>
            <person name="Westrop G.D."/>
            <person name="Mueller S."/>
            <person name="Dessi D."/>
            <person name="Fiori P.L."/>
            <person name="Ren Q."/>
            <person name="Paulsen I."/>
            <person name="Zhang H."/>
            <person name="Bastida-Corcuera F.D."/>
            <person name="Simoes-Barbosa A."/>
            <person name="Brown M.T."/>
            <person name="Hayes R.D."/>
            <person name="Mukherjee M."/>
            <person name="Okumura C.Y."/>
            <person name="Schneider R."/>
            <person name="Smith A.J."/>
            <person name="Vanacova S."/>
            <person name="Villalvazo M."/>
            <person name="Haas B.J."/>
            <person name="Pertea M."/>
            <person name="Feldblyum T.V."/>
            <person name="Utterback T.R."/>
            <person name="Shu C.L."/>
            <person name="Osoegawa K."/>
            <person name="de Jong P.J."/>
            <person name="Hrdy I."/>
            <person name="Horvathova L."/>
            <person name="Zubacova Z."/>
            <person name="Dolezal P."/>
            <person name="Malik S.B."/>
            <person name="Logsdon J.M. Jr."/>
            <person name="Henze K."/>
            <person name="Gupta A."/>
            <person name="Wang C.C."/>
            <person name="Dunne R.L."/>
            <person name="Upcroft J.A."/>
            <person name="Upcroft P."/>
            <person name="White O."/>
            <person name="Salzberg S.L."/>
            <person name="Tang P."/>
            <person name="Chiu C.-H."/>
            <person name="Lee Y.-S."/>
            <person name="Embley T.M."/>
            <person name="Coombs G.H."/>
            <person name="Mottram J.C."/>
            <person name="Tachezy J."/>
            <person name="Fraser-Liggett C.M."/>
            <person name="Johnson P.J."/>
        </authorList>
    </citation>
    <scope>NUCLEOTIDE SEQUENCE [LARGE SCALE GENOMIC DNA]</scope>
    <source>
        <strain evidence="7">G3</strain>
    </source>
</reference>
<gene>
    <name evidence="7" type="ORF">TVAG_166350</name>
</gene>
<name>A2DE42_TRIV3</name>
<dbReference type="SUPFAM" id="SSF55770">
    <property type="entry name" value="Profilin (actin-binding protein)"/>
    <property type="match status" value="1"/>
</dbReference>
<keyword evidence="4 6" id="KW-0009">Actin-binding</keyword>
<keyword evidence="8" id="KW-1185">Reference proteome</keyword>
<evidence type="ECO:0000256" key="6">
    <source>
        <dbReference type="RuleBase" id="RU003909"/>
    </source>
</evidence>
<evidence type="ECO:0000313" key="7">
    <source>
        <dbReference type="EMBL" id="EAY21260.1"/>
    </source>
</evidence>
<proteinExistence type="inferred from homology"/>
<dbReference type="InterPro" id="IPR048278">
    <property type="entry name" value="PFN"/>
</dbReference>
<dbReference type="SMART" id="SM00392">
    <property type="entry name" value="PROF"/>
    <property type="match status" value="1"/>
</dbReference>
<dbReference type="InterPro" id="IPR036140">
    <property type="entry name" value="PFN_sf"/>
</dbReference>
<dbReference type="GO" id="GO:0005856">
    <property type="term" value="C:cytoskeleton"/>
    <property type="evidence" value="ECO:0007669"/>
    <property type="project" value="UniProtKB-SubCell"/>
</dbReference>
<dbReference type="STRING" id="5722.A2DE42"/>
<evidence type="ECO:0000256" key="5">
    <source>
        <dbReference type="ARBA" id="ARBA00023212"/>
    </source>
</evidence>
<dbReference type="RefSeq" id="XP_001582246.1">
    <property type="nucleotide sequence ID" value="XM_001582196.1"/>
</dbReference>
<keyword evidence="3" id="KW-0963">Cytoplasm</keyword>
<comment type="subcellular location">
    <subcellularLocation>
        <location evidence="1">Cytoplasm</location>
        <location evidence="1">Cytoskeleton</location>
    </subcellularLocation>
</comment>
<dbReference type="AlphaFoldDB" id="A2DE42"/>
<evidence type="ECO:0000256" key="3">
    <source>
        <dbReference type="ARBA" id="ARBA00022490"/>
    </source>
</evidence>
<dbReference type="PANTHER" id="PTHR11604:SF0">
    <property type="entry name" value="PROFILIN"/>
    <property type="match status" value="1"/>
</dbReference>
<evidence type="ECO:0000256" key="2">
    <source>
        <dbReference type="ARBA" id="ARBA00010058"/>
    </source>
</evidence>
<dbReference type="InParanoid" id="A2DE42"/>
<dbReference type="KEGG" id="tva:5466808"/>
<keyword evidence="5" id="KW-0206">Cytoskeleton</keyword>
<dbReference type="Proteomes" id="UP000001542">
    <property type="component" value="Unassembled WGS sequence"/>
</dbReference>
<comment type="similarity">
    <text evidence="2 6">Belongs to the profilin family.</text>
</comment>
<dbReference type="GO" id="GO:0003785">
    <property type="term" value="F:actin monomer binding"/>
    <property type="evidence" value="ECO:0000318"/>
    <property type="project" value="GO_Central"/>
</dbReference>
<dbReference type="SMR" id="A2DE42"/>